<keyword evidence="8" id="KW-0503">Monooxygenase</keyword>
<accession>A0A369K540</accession>
<keyword evidence="4 9" id="KW-0349">Heme</keyword>
<comment type="pathway">
    <text evidence="2">Secondary metabolite biosynthesis.</text>
</comment>
<keyword evidence="6" id="KW-0560">Oxidoreductase</keyword>
<dbReference type="EMBL" id="LUEZ02000014">
    <property type="protein sequence ID" value="RDB27785.1"/>
    <property type="molecule type" value="Genomic_DNA"/>
</dbReference>
<evidence type="ECO:0000256" key="5">
    <source>
        <dbReference type="ARBA" id="ARBA00022723"/>
    </source>
</evidence>
<keyword evidence="10" id="KW-0812">Transmembrane</keyword>
<protein>
    <recommendedName>
        <fullName evidence="14">Cytochrome P450</fullName>
    </recommendedName>
</protein>
<feature type="transmembrane region" description="Helical" evidence="10">
    <location>
        <begin position="346"/>
        <end position="369"/>
    </location>
</feature>
<dbReference type="InterPro" id="IPR017972">
    <property type="entry name" value="Cyt_P450_CS"/>
</dbReference>
<evidence type="ECO:0000256" key="9">
    <source>
        <dbReference type="PIRSR" id="PIRSR602401-1"/>
    </source>
</evidence>
<sequence length="796" mass="91682">MAWTSPALCIASLLFLLIKWVSLRVPVNGNRHQLLSIKPWRKFAEWNKRYGIPGKYMVESWPWLLKLPRSFQWFHREPEQRRQHDINFLVHLCMMARYLTASHLRPSPSRIRIKMTAGTLTTSILAMLHFPAVMKKGQELYRVVGVDRMLEFDDQDRHPYVKAIVNETLRWRPVAALGGAPHAVTADDEYMGNGILHDPVIFPFPDDFHSERFLETSNSRMQTFELPFGFSRRICPGMHLPLNLLFVNVSRLLWAFNIPPALDNEGHEVQPDSWNFTSRFNARPIPTWAAPAIAMLMAFLLHALIKWIYLRQSMPPGPLGLPWIGNQYQLPKVKPWLKFAQWSRQYGPVVSIFLGSTPVIVLGTAQAAWDLLEKRSDIYSSRPRFIVGGEILSDGKRGLMRSNDDAWRKWRKILHTGFHYRKAQTYREIQSLESNAMMHQVLSDPSGYVRHFQRYAASVVTSVTYGRRVDSVDEWIVKENMDSMTFLTSVTIPGKYIVESWPWLLKLPRYLQWFRRDAEERRQRDINFLMYLLNDVKSRMHNGTIPDCLTSQAISNMDQSGMSDLEVAYAVSSPFGAGIETTAGTLTVFILAMLHFPGAMRKAQAEIDRVVGFERMPEFDDKDSLPYVNALINETFRWRPVTALGGAPHAVTVDDEYNGMFIPKGSTVFANFYGIMHDPAMFPSPDMFLPERFLDTTDPRIKNFELPFGFGRRICPGMHLALNSLFVNVSRLLWAFDILPALVSGEETLPDPWNFTNGFNSWPVNFDCRIISRSPKVSAFIEEDYQTAMSKLRSWQ</sequence>
<proteinExistence type="inferred from homology"/>
<feature type="chain" id="PRO_5016984437" description="Cytochrome P450" evidence="11">
    <location>
        <begin position="24"/>
        <end position="796"/>
    </location>
</feature>
<keyword evidence="10" id="KW-0472">Membrane</keyword>
<keyword evidence="10" id="KW-1133">Transmembrane helix</keyword>
<name>A0A369K540_HYPMA</name>
<dbReference type="PANTHER" id="PTHR46300:SF4">
    <property type="entry name" value="CYTOCHROME P450 98A3"/>
    <property type="match status" value="1"/>
</dbReference>
<organism evidence="12 13">
    <name type="scientific">Hypsizygus marmoreus</name>
    <name type="common">White beech mushroom</name>
    <name type="synonym">Agaricus marmoreus</name>
    <dbReference type="NCBI Taxonomy" id="39966"/>
    <lineage>
        <taxon>Eukaryota</taxon>
        <taxon>Fungi</taxon>
        <taxon>Dikarya</taxon>
        <taxon>Basidiomycota</taxon>
        <taxon>Agaricomycotina</taxon>
        <taxon>Agaricomycetes</taxon>
        <taxon>Agaricomycetidae</taxon>
        <taxon>Agaricales</taxon>
        <taxon>Tricholomatineae</taxon>
        <taxon>Lyophyllaceae</taxon>
        <taxon>Hypsizygus</taxon>
    </lineage>
</organism>
<dbReference type="GO" id="GO:0020037">
    <property type="term" value="F:heme binding"/>
    <property type="evidence" value="ECO:0007669"/>
    <property type="project" value="InterPro"/>
</dbReference>
<evidence type="ECO:0000256" key="11">
    <source>
        <dbReference type="SAM" id="SignalP"/>
    </source>
</evidence>
<dbReference type="CDD" id="cd11065">
    <property type="entry name" value="CYP64-like"/>
    <property type="match status" value="1"/>
</dbReference>
<evidence type="ECO:0000313" key="13">
    <source>
        <dbReference type="Proteomes" id="UP000076154"/>
    </source>
</evidence>
<dbReference type="InterPro" id="IPR001128">
    <property type="entry name" value="Cyt_P450"/>
</dbReference>
<dbReference type="InterPro" id="IPR050364">
    <property type="entry name" value="Cytochrome_P450_fung"/>
</dbReference>
<evidence type="ECO:0000256" key="1">
    <source>
        <dbReference type="ARBA" id="ARBA00001971"/>
    </source>
</evidence>
<evidence type="ECO:0000256" key="2">
    <source>
        <dbReference type="ARBA" id="ARBA00005179"/>
    </source>
</evidence>
<reference evidence="12" key="1">
    <citation type="submission" date="2018-04" db="EMBL/GenBank/DDBJ databases">
        <title>Whole genome sequencing of Hypsizygus marmoreus.</title>
        <authorList>
            <person name="Choi I.-G."/>
            <person name="Min B."/>
            <person name="Kim J.-G."/>
            <person name="Kim S."/>
            <person name="Oh Y.-L."/>
            <person name="Kong W.-S."/>
            <person name="Park H."/>
            <person name="Jeong J."/>
            <person name="Song E.-S."/>
        </authorList>
    </citation>
    <scope>NUCLEOTIDE SEQUENCE [LARGE SCALE GENOMIC DNA]</scope>
    <source>
        <strain evidence="12">51987-8</strain>
    </source>
</reference>
<keyword evidence="13" id="KW-1185">Reference proteome</keyword>
<dbReference type="SUPFAM" id="SSF48264">
    <property type="entry name" value="Cytochrome P450"/>
    <property type="match status" value="2"/>
</dbReference>
<feature type="signal peptide" evidence="11">
    <location>
        <begin position="1"/>
        <end position="23"/>
    </location>
</feature>
<dbReference type="PANTHER" id="PTHR46300">
    <property type="entry name" value="P450, PUTATIVE (EUROFUNG)-RELATED-RELATED"/>
    <property type="match status" value="1"/>
</dbReference>
<feature type="binding site" description="axial binding residue" evidence="9">
    <location>
        <position position="715"/>
    </location>
    <ligand>
        <name>heme</name>
        <dbReference type="ChEBI" id="CHEBI:30413"/>
    </ligand>
    <ligandPart>
        <name>Fe</name>
        <dbReference type="ChEBI" id="CHEBI:18248"/>
    </ligandPart>
</feature>
<evidence type="ECO:0000256" key="10">
    <source>
        <dbReference type="SAM" id="Phobius"/>
    </source>
</evidence>
<dbReference type="PRINTS" id="PR00385">
    <property type="entry name" value="P450"/>
</dbReference>
<comment type="caution">
    <text evidence="12">The sequence shown here is derived from an EMBL/GenBank/DDBJ whole genome shotgun (WGS) entry which is preliminary data.</text>
</comment>
<dbReference type="AlphaFoldDB" id="A0A369K540"/>
<dbReference type="OrthoDB" id="1055148at2759"/>
<keyword evidence="11" id="KW-0732">Signal</keyword>
<keyword evidence="7 9" id="KW-0408">Iron</keyword>
<gene>
    <name evidence="12" type="ORF">Hypma_003264</name>
</gene>
<dbReference type="STRING" id="39966.A0A369K540"/>
<evidence type="ECO:0000313" key="12">
    <source>
        <dbReference type="EMBL" id="RDB27785.1"/>
    </source>
</evidence>
<evidence type="ECO:0000256" key="3">
    <source>
        <dbReference type="ARBA" id="ARBA00010617"/>
    </source>
</evidence>
<dbReference type="GO" id="GO:0005506">
    <property type="term" value="F:iron ion binding"/>
    <property type="evidence" value="ECO:0007669"/>
    <property type="project" value="InterPro"/>
</dbReference>
<keyword evidence="5 9" id="KW-0479">Metal-binding</keyword>
<dbReference type="InterPro" id="IPR036396">
    <property type="entry name" value="Cyt_P450_sf"/>
</dbReference>
<dbReference type="Pfam" id="PF00067">
    <property type="entry name" value="p450"/>
    <property type="match status" value="2"/>
</dbReference>
<evidence type="ECO:0000256" key="6">
    <source>
        <dbReference type="ARBA" id="ARBA00023002"/>
    </source>
</evidence>
<comment type="similarity">
    <text evidence="3">Belongs to the cytochrome P450 family.</text>
</comment>
<dbReference type="PROSITE" id="PS00086">
    <property type="entry name" value="CYTOCHROME_P450"/>
    <property type="match status" value="1"/>
</dbReference>
<dbReference type="InterPro" id="IPR002401">
    <property type="entry name" value="Cyt_P450_E_grp-I"/>
</dbReference>
<dbReference type="GO" id="GO:0004497">
    <property type="term" value="F:monooxygenase activity"/>
    <property type="evidence" value="ECO:0007669"/>
    <property type="project" value="UniProtKB-KW"/>
</dbReference>
<evidence type="ECO:0000256" key="4">
    <source>
        <dbReference type="ARBA" id="ARBA00022617"/>
    </source>
</evidence>
<dbReference type="Gene3D" id="1.10.630.10">
    <property type="entry name" value="Cytochrome P450"/>
    <property type="match status" value="2"/>
</dbReference>
<dbReference type="Proteomes" id="UP000076154">
    <property type="component" value="Unassembled WGS sequence"/>
</dbReference>
<dbReference type="InParanoid" id="A0A369K540"/>
<dbReference type="PRINTS" id="PR00463">
    <property type="entry name" value="EP450I"/>
</dbReference>
<feature type="transmembrane region" description="Helical" evidence="10">
    <location>
        <begin position="288"/>
        <end position="309"/>
    </location>
</feature>
<evidence type="ECO:0000256" key="7">
    <source>
        <dbReference type="ARBA" id="ARBA00023004"/>
    </source>
</evidence>
<comment type="cofactor">
    <cofactor evidence="1 9">
        <name>heme</name>
        <dbReference type="ChEBI" id="CHEBI:30413"/>
    </cofactor>
</comment>
<evidence type="ECO:0000256" key="8">
    <source>
        <dbReference type="ARBA" id="ARBA00023033"/>
    </source>
</evidence>
<dbReference type="GO" id="GO:0016705">
    <property type="term" value="F:oxidoreductase activity, acting on paired donors, with incorporation or reduction of molecular oxygen"/>
    <property type="evidence" value="ECO:0007669"/>
    <property type="project" value="InterPro"/>
</dbReference>
<evidence type="ECO:0008006" key="14">
    <source>
        <dbReference type="Google" id="ProtNLM"/>
    </source>
</evidence>